<dbReference type="AlphaFoldDB" id="A0AAV5JZU9"/>
<sequence length="79" mass="8918">MVCLGVLFGCKGSRSVKDYVLSVLVIIAIVFGLRIFCYAIHRLLKREDSQSRRRDENLGDGSGLEMQPQYTSHMRIGLT</sequence>
<comment type="caution">
    <text evidence="3">The sequence shown here is derived from an EMBL/GenBank/DDBJ whole genome shotgun (WGS) entry which is preliminary data.</text>
</comment>
<dbReference type="Proteomes" id="UP001054252">
    <property type="component" value="Unassembled WGS sequence"/>
</dbReference>
<evidence type="ECO:0000256" key="2">
    <source>
        <dbReference type="SAM" id="Phobius"/>
    </source>
</evidence>
<feature type="compositionally biased region" description="Basic and acidic residues" evidence="1">
    <location>
        <begin position="48"/>
        <end position="57"/>
    </location>
</feature>
<organism evidence="3 4">
    <name type="scientific">Rubroshorea leprosula</name>
    <dbReference type="NCBI Taxonomy" id="152421"/>
    <lineage>
        <taxon>Eukaryota</taxon>
        <taxon>Viridiplantae</taxon>
        <taxon>Streptophyta</taxon>
        <taxon>Embryophyta</taxon>
        <taxon>Tracheophyta</taxon>
        <taxon>Spermatophyta</taxon>
        <taxon>Magnoliopsida</taxon>
        <taxon>eudicotyledons</taxon>
        <taxon>Gunneridae</taxon>
        <taxon>Pentapetalae</taxon>
        <taxon>rosids</taxon>
        <taxon>malvids</taxon>
        <taxon>Malvales</taxon>
        <taxon>Dipterocarpaceae</taxon>
        <taxon>Rubroshorea</taxon>
    </lineage>
</organism>
<keyword evidence="4" id="KW-1185">Reference proteome</keyword>
<reference evidence="3 4" key="1">
    <citation type="journal article" date="2021" name="Commun. Biol.">
        <title>The genome of Shorea leprosula (Dipterocarpaceae) highlights the ecological relevance of drought in aseasonal tropical rainforests.</title>
        <authorList>
            <person name="Ng K.K.S."/>
            <person name="Kobayashi M.J."/>
            <person name="Fawcett J.A."/>
            <person name="Hatakeyama M."/>
            <person name="Paape T."/>
            <person name="Ng C.H."/>
            <person name="Ang C.C."/>
            <person name="Tnah L.H."/>
            <person name="Lee C.T."/>
            <person name="Nishiyama T."/>
            <person name="Sese J."/>
            <person name="O'Brien M.J."/>
            <person name="Copetti D."/>
            <person name="Mohd Noor M.I."/>
            <person name="Ong R.C."/>
            <person name="Putra M."/>
            <person name="Sireger I.Z."/>
            <person name="Indrioko S."/>
            <person name="Kosugi Y."/>
            <person name="Izuno A."/>
            <person name="Isagi Y."/>
            <person name="Lee S.L."/>
            <person name="Shimizu K.K."/>
        </authorList>
    </citation>
    <scope>NUCLEOTIDE SEQUENCE [LARGE SCALE GENOMIC DNA]</scope>
    <source>
        <strain evidence="3">214</strain>
    </source>
</reference>
<protein>
    <submittedName>
        <fullName evidence="3">Uncharacterized protein</fullName>
    </submittedName>
</protein>
<keyword evidence="2" id="KW-0472">Membrane</keyword>
<evidence type="ECO:0000313" key="3">
    <source>
        <dbReference type="EMBL" id="GKV16215.1"/>
    </source>
</evidence>
<evidence type="ECO:0000256" key="1">
    <source>
        <dbReference type="SAM" id="MobiDB-lite"/>
    </source>
</evidence>
<dbReference type="EMBL" id="BPVZ01000045">
    <property type="protein sequence ID" value="GKV16215.1"/>
    <property type="molecule type" value="Genomic_DNA"/>
</dbReference>
<keyword evidence="2" id="KW-1133">Transmembrane helix</keyword>
<feature type="region of interest" description="Disordered" evidence="1">
    <location>
        <begin position="48"/>
        <end position="79"/>
    </location>
</feature>
<proteinExistence type="predicted"/>
<gene>
    <name evidence="3" type="ORF">SLEP1_g26890</name>
</gene>
<feature type="transmembrane region" description="Helical" evidence="2">
    <location>
        <begin position="20"/>
        <end position="44"/>
    </location>
</feature>
<accession>A0AAV5JZU9</accession>
<name>A0AAV5JZU9_9ROSI</name>
<evidence type="ECO:0000313" key="4">
    <source>
        <dbReference type="Proteomes" id="UP001054252"/>
    </source>
</evidence>
<keyword evidence="2" id="KW-0812">Transmembrane</keyword>